<protein>
    <submittedName>
        <fullName evidence="2">Uncharacterized protein</fullName>
    </submittedName>
</protein>
<name>A0A420IPU5_9PEZI</name>
<dbReference type="Proteomes" id="UP000285405">
    <property type="component" value="Unassembled WGS sequence"/>
</dbReference>
<proteinExistence type="predicted"/>
<evidence type="ECO:0000256" key="1">
    <source>
        <dbReference type="SAM" id="MobiDB-lite"/>
    </source>
</evidence>
<comment type="caution">
    <text evidence="2">The sequence shown here is derived from an EMBL/GenBank/DDBJ whole genome shotgun (WGS) entry which is preliminary data.</text>
</comment>
<dbReference type="AlphaFoldDB" id="A0A420IPU5"/>
<evidence type="ECO:0000313" key="2">
    <source>
        <dbReference type="EMBL" id="RKF76576.1"/>
    </source>
</evidence>
<evidence type="ECO:0000313" key="3">
    <source>
        <dbReference type="Proteomes" id="UP000285405"/>
    </source>
</evidence>
<accession>A0A420IPU5</accession>
<feature type="region of interest" description="Disordered" evidence="1">
    <location>
        <begin position="63"/>
        <end position="82"/>
    </location>
</feature>
<organism evidence="2 3">
    <name type="scientific">Golovinomyces cichoracearum</name>
    <dbReference type="NCBI Taxonomy" id="62708"/>
    <lineage>
        <taxon>Eukaryota</taxon>
        <taxon>Fungi</taxon>
        <taxon>Dikarya</taxon>
        <taxon>Ascomycota</taxon>
        <taxon>Pezizomycotina</taxon>
        <taxon>Leotiomycetes</taxon>
        <taxon>Erysiphales</taxon>
        <taxon>Erysiphaceae</taxon>
        <taxon>Golovinomyces</taxon>
    </lineage>
</organism>
<reference evidence="2 3" key="1">
    <citation type="journal article" date="2018" name="BMC Genomics">
        <title>Comparative genome analyses reveal sequence features reflecting distinct modes of host-adaptation between dicot and monocot powdery mildew.</title>
        <authorList>
            <person name="Wu Y."/>
            <person name="Ma X."/>
            <person name="Pan Z."/>
            <person name="Kale S.D."/>
            <person name="Song Y."/>
            <person name="King H."/>
            <person name="Zhang Q."/>
            <person name="Presley C."/>
            <person name="Deng X."/>
            <person name="Wei C.I."/>
            <person name="Xiao S."/>
        </authorList>
    </citation>
    <scope>NUCLEOTIDE SEQUENCE [LARGE SCALE GENOMIC DNA]</scope>
    <source>
        <strain evidence="2">UCSC1</strain>
    </source>
</reference>
<gene>
    <name evidence="2" type="ORF">GcC1_070021</name>
</gene>
<sequence length="82" mass="9249">MISGIYCSQTHISTKQGFEFIQVYISVLASNNWTRKELPHHDPKTAGYANQRQQTCPIASNFNDDEKQLFSPKCSHGKSTST</sequence>
<dbReference type="EMBL" id="MCBR01007084">
    <property type="protein sequence ID" value="RKF76576.1"/>
    <property type="molecule type" value="Genomic_DNA"/>
</dbReference>